<dbReference type="SUPFAM" id="SSF55811">
    <property type="entry name" value="Nudix"/>
    <property type="match status" value="1"/>
</dbReference>
<reference evidence="6 7" key="1">
    <citation type="submission" date="2020-05" db="EMBL/GenBank/DDBJ databases">
        <title>Aquirufa sp. strain 15G-AUS-rot a new Aquirufa species.</title>
        <authorList>
            <person name="Pitt A."/>
            <person name="Hahn M.W."/>
        </authorList>
    </citation>
    <scope>NUCLEOTIDE SEQUENCE [LARGE SCALE GENOMIC DNA]</scope>
    <source>
        <strain evidence="6 7">15G-AUS-rot</strain>
    </source>
</reference>
<keyword evidence="7" id="KW-1185">Reference proteome</keyword>
<evidence type="ECO:0000256" key="1">
    <source>
        <dbReference type="ARBA" id="ARBA00001946"/>
    </source>
</evidence>
<protein>
    <submittedName>
        <fullName evidence="6">NUDIX domain-containing protein</fullName>
    </submittedName>
</protein>
<dbReference type="PANTHER" id="PTHR43046:SF14">
    <property type="entry name" value="MUTT_NUDIX FAMILY PROTEIN"/>
    <property type="match status" value="1"/>
</dbReference>
<evidence type="ECO:0000313" key="6">
    <source>
        <dbReference type="EMBL" id="QKJ25357.1"/>
    </source>
</evidence>
<dbReference type="PANTHER" id="PTHR43046">
    <property type="entry name" value="GDP-MANNOSE MANNOSYL HYDROLASE"/>
    <property type="match status" value="1"/>
</dbReference>
<evidence type="ECO:0000256" key="4">
    <source>
        <dbReference type="RuleBase" id="RU003476"/>
    </source>
</evidence>
<feature type="domain" description="Nudix hydrolase" evidence="5">
    <location>
        <begin position="5"/>
        <end position="149"/>
    </location>
</feature>
<evidence type="ECO:0000256" key="3">
    <source>
        <dbReference type="ARBA" id="ARBA00022801"/>
    </source>
</evidence>
<dbReference type="Gene3D" id="3.90.79.10">
    <property type="entry name" value="Nucleoside Triphosphate Pyrophosphohydrolase"/>
    <property type="match status" value="1"/>
</dbReference>
<dbReference type="InterPro" id="IPR015797">
    <property type="entry name" value="NUDIX_hydrolase-like_dom_sf"/>
</dbReference>
<organism evidence="6 7">
    <name type="scientific">Aquiluna borgnonia</name>
    <dbReference type="NCBI Taxonomy" id="2499157"/>
    <lineage>
        <taxon>Bacteria</taxon>
        <taxon>Bacillati</taxon>
        <taxon>Actinomycetota</taxon>
        <taxon>Actinomycetes</taxon>
        <taxon>Micrococcales</taxon>
        <taxon>Microbacteriaceae</taxon>
        <taxon>Luna cluster</taxon>
        <taxon>Luna-1 subcluster</taxon>
        <taxon>Aquiluna</taxon>
    </lineage>
</organism>
<proteinExistence type="inferred from homology"/>
<dbReference type="Pfam" id="PF00293">
    <property type="entry name" value="NUDIX"/>
    <property type="match status" value="1"/>
</dbReference>
<dbReference type="PROSITE" id="PS00893">
    <property type="entry name" value="NUDIX_BOX"/>
    <property type="match status" value="1"/>
</dbReference>
<evidence type="ECO:0000313" key="7">
    <source>
        <dbReference type="Proteomes" id="UP000501003"/>
    </source>
</evidence>
<evidence type="ECO:0000256" key="2">
    <source>
        <dbReference type="ARBA" id="ARBA00005582"/>
    </source>
</evidence>
<name>A0A7D4UAV9_9MICO</name>
<dbReference type="PRINTS" id="PR00502">
    <property type="entry name" value="NUDIXFAMILY"/>
</dbReference>
<gene>
    <name evidence="6" type="ORF">HRU87_04040</name>
</gene>
<dbReference type="AlphaFoldDB" id="A0A7D4UAV9"/>
<dbReference type="InterPro" id="IPR020084">
    <property type="entry name" value="NUDIX_hydrolase_CS"/>
</dbReference>
<dbReference type="PROSITE" id="PS51462">
    <property type="entry name" value="NUDIX"/>
    <property type="match status" value="1"/>
</dbReference>
<dbReference type="GO" id="GO:0016787">
    <property type="term" value="F:hydrolase activity"/>
    <property type="evidence" value="ECO:0007669"/>
    <property type="project" value="UniProtKB-KW"/>
</dbReference>
<comment type="similarity">
    <text evidence="2 4">Belongs to the Nudix hydrolase family.</text>
</comment>
<dbReference type="InterPro" id="IPR000086">
    <property type="entry name" value="NUDIX_hydrolase_dom"/>
</dbReference>
<sequence>MSRVRHRRATRALIRTPENRILLFLSHFPPGSGLEPQWVFPGGGLEENETPIDGILREIYEETGLSISPGDLVDLETVIQHPIPDTREYDTGEAHFFELLVAQSFEPSSQFWTDDEHRDTVMHRWWSLEEILAEQPWIGPEGAIELLTLRLRG</sequence>
<comment type="cofactor">
    <cofactor evidence="1">
        <name>Mg(2+)</name>
        <dbReference type="ChEBI" id="CHEBI:18420"/>
    </cofactor>
</comment>
<dbReference type="KEGG" id="aqg:HRU87_04040"/>
<evidence type="ECO:0000259" key="5">
    <source>
        <dbReference type="PROSITE" id="PS51462"/>
    </source>
</evidence>
<dbReference type="Proteomes" id="UP000501003">
    <property type="component" value="Chromosome"/>
</dbReference>
<dbReference type="EMBL" id="CP054056">
    <property type="protein sequence ID" value="QKJ25357.1"/>
    <property type="molecule type" value="Genomic_DNA"/>
</dbReference>
<accession>A0A7D4UAV9</accession>
<dbReference type="RefSeq" id="WP_173493654.1">
    <property type="nucleotide sequence ID" value="NZ_CP054056.1"/>
</dbReference>
<keyword evidence="3 4" id="KW-0378">Hydrolase</keyword>
<dbReference type="InterPro" id="IPR020476">
    <property type="entry name" value="Nudix_hydrolase"/>
</dbReference>